<keyword evidence="2" id="KW-1185">Reference proteome</keyword>
<dbReference type="AlphaFoldDB" id="A0A7U7J5V5"/>
<reference evidence="1 2" key="1">
    <citation type="journal article" date="2014" name="ISME J.">
        <title>Candidatus Competibacter-lineage genomes retrieved from metagenomes reveal functional metabolic diversity.</title>
        <authorList>
            <person name="McIlroy S.J."/>
            <person name="Albertsen M."/>
            <person name="Andresen E.K."/>
            <person name="Saunders A.M."/>
            <person name="Kristiansen R."/>
            <person name="Stokholm-Bjerregaard M."/>
            <person name="Nielsen K.L."/>
            <person name="Nielsen P.H."/>
        </authorList>
    </citation>
    <scope>NUCLEOTIDE SEQUENCE [LARGE SCALE GENOMIC DNA]</scope>
    <source>
        <strain evidence="1 2">Run_B_J11</strain>
    </source>
</reference>
<comment type="caution">
    <text evidence="1">The sequence shown here is derived from an EMBL/GenBank/DDBJ whole genome shotgun (WGS) entry which is preliminary data.</text>
</comment>
<protein>
    <submittedName>
        <fullName evidence="1">Uncharacterized protein</fullName>
    </submittedName>
</protein>
<name>A0A7U7J5V5_9GAMM</name>
<accession>A0A7U7J5V5</accession>
<gene>
    <name evidence="1" type="ORF">BN874_620005</name>
</gene>
<evidence type="ECO:0000313" key="1">
    <source>
        <dbReference type="EMBL" id="CDH46847.1"/>
    </source>
</evidence>
<organism evidence="1 2">
    <name type="scientific">Candidatus Contendobacter odensis Run_B_J11</name>
    <dbReference type="NCBI Taxonomy" id="1400861"/>
    <lineage>
        <taxon>Bacteria</taxon>
        <taxon>Pseudomonadati</taxon>
        <taxon>Pseudomonadota</taxon>
        <taxon>Gammaproteobacteria</taxon>
        <taxon>Candidatus Competibacteraceae</taxon>
        <taxon>Candidatus Contendibacter</taxon>
    </lineage>
</organism>
<proteinExistence type="predicted"/>
<evidence type="ECO:0000313" key="2">
    <source>
        <dbReference type="Proteomes" id="UP000019184"/>
    </source>
</evidence>
<sequence>MIMSTSKPTKRPPTAATYRVTAMRDEIKVRTPHYWLEIPAATPIVALAALLADTRLRIRWNNLLRDCTGRRGFIELHHPVFSSNNTPNLHR</sequence>
<dbReference type="EMBL" id="CBTK010000279">
    <property type="protein sequence ID" value="CDH46847.1"/>
    <property type="molecule type" value="Genomic_DNA"/>
</dbReference>
<dbReference type="Proteomes" id="UP000019184">
    <property type="component" value="Unassembled WGS sequence"/>
</dbReference>